<evidence type="ECO:0000256" key="3">
    <source>
        <dbReference type="ARBA" id="ARBA00022801"/>
    </source>
</evidence>
<dbReference type="InterPro" id="IPR043504">
    <property type="entry name" value="Peptidase_S1_PA_chymotrypsin"/>
</dbReference>
<dbReference type="InterPro" id="IPR036034">
    <property type="entry name" value="PDZ_sf"/>
</dbReference>
<organism evidence="6 7">
    <name type="scientific">Aporhodopirellula aestuarii</name>
    <dbReference type="NCBI Taxonomy" id="2950107"/>
    <lineage>
        <taxon>Bacteria</taxon>
        <taxon>Pseudomonadati</taxon>
        <taxon>Planctomycetota</taxon>
        <taxon>Planctomycetia</taxon>
        <taxon>Pirellulales</taxon>
        <taxon>Pirellulaceae</taxon>
        <taxon>Aporhodopirellula</taxon>
    </lineage>
</organism>
<gene>
    <name evidence="6" type="ORF">NB063_19820</name>
</gene>
<comment type="similarity">
    <text evidence="1">Belongs to the peptidase S1C family.</text>
</comment>
<dbReference type="PRINTS" id="PR00834">
    <property type="entry name" value="PROTEASES2C"/>
</dbReference>
<keyword evidence="3" id="KW-0378">Hydrolase</keyword>
<dbReference type="InterPro" id="IPR001940">
    <property type="entry name" value="Peptidase_S1C"/>
</dbReference>
<reference evidence="6 7" key="1">
    <citation type="journal article" date="2022" name="Syst. Appl. Microbiol.">
        <title>Rhodopirellula aestuarii sp. nov., a novel member of the genus Rhodopirellula isolated from brackish sediments collected in the Tagus River estuary, Portugal.</title>
        <authorList>
            <person name="Vitorino I.R."/>
            <person name="Klimek D."/>
            <person name="Calusinska M."/>
            <person name="Lobo-da-Cunha A."/>
            <person name="Vasconcelos V."/>
            <person name="Lage O.M."/>
        </authorList>
    </citation>
    <scope>NUCLEOTIDE SEQUENCE [LARGE SCALE GENOMIC DNA]</scope>
    <source>
        <strain evidence="6 7">ICT_H3.1</strain>
    </source>
</reference>
<dbReference type="RefSeq" id="WP_250930501.1">
    <property type="nucleotide sequence ID" value="NZ_JAMQBK010000057.1"/>
</dbReference>
<dbReference type="EMBL" id="JAMQBK010000057">
    <property type="protein sequence ID" value="MCM2372867.1"/>
    <property type="molecule type" value="Genomic_DNA"/>
</dbReference>
<dbReference type="InterPro" id="IPR001478">
    <property type="entry name" value="PDZ"/>
</dbReference>
<dbReference type="Gene3D" id="2.30.42.10">
    <property type="match status" value="1"/>
</dbReference>
<protein>
    <submittedName>
        <fullName evidence="6">Trypsin-like peptidase domain-containing protein</fullName>
    </submittedName>
</protein>
<dbReference type="Pfam" id="PF13365">
    <property type="entry name" value="Trypsin_2"/>
    <property type="match status" value="1"/>
</dbReference>
<dbReference type="PANTHER" id="PTHR43343:SF3">
    <property type="entry name" value="PROTEASE DO-LIKE 8, CHLOROPLASTIC"/>
    <property type="match status" value="1"/>
</dbReference>
<evidence type="ECO:0000256" key="2">
    <source>
        <dbReference type="ARBA" id="ARBA00022670"/>
    </source>
</evidence>
<evidence type="ECO:0000313" key="6">
    <source>
        <dbReference type="EMBL" id="MCM2372867.1"/>
    </source>
</evidence>
<keyword evidence="2" id="KW-0645">Protease</keyword>
<dbReference type="InterPro" id="IPR009003">
    <property type="entry name" value="Peptidase_S1_PA"/>
</dbReference>
<dbReference type="PANTHER" id="PTHR43343">
    <property type="entry name" value="PEPTIDASE S12"/>
    <property type="match status" value="1"/>
</dbReference>
<evidence type="ECO:0000256" key="1">
    <source>
        <dbReference type="ARBA" id="ARBA00010541"/>
    </source>
</evidence>
<keyword evidence="7" id="KW-1185">Reference proteome</keyword>
<proteinExistence type="inferred from homology"/>
<dbReference type="Proteomes" id="UP001202961">
    <property type="component" value="Unassembled WGS sequence"/>
</dbReference>
<evidence type="ECO:0000259" key="5">
    <source>
        <dbReference type="PROSITE" id="PS50106"/>
    </source>
</evidence>
<accession>A0ABT0U7E4</accession>
<dbReference type="SUPFAM" id="SSF50156">
    <property type="entry name" value="PDZ domain-like"/>
    <property type="match status" value="1"/>
</dbReference>
<feature type="domain" description="PDZ" evidence="5">
    <location>
        <begin position="401"/>
        <end position="487"/>
    </location>
</feature>
<sequence length="506" mass="53862">MAPMRDDTPPNPRDEALQPRELVAFRLKMPVPDTGHLVSCDGLQSDVTPPPITPAETTDSLRAAFPEAPPVEQTSVAAQVERGQSSLAESELDAPLADASLPDEPALPPAPTADVISPVKTGPNPIIQSMTLIASMIVMLLIARFSVPRIVEEIRYSWHRGELRAEYETGGEGLKNVSLDSLSRAYEMVTSRVGPSVVHIEVQRKPAPNDEQMHRLLGGEMFGMSDQGSGVVVDADGYILTNRHVIADGDSISVTLGDGRRMPARVIGSDSLTDLAVLKIEADRLMPLKWGDSDSLRVGSPVWAVGSPFGLDRTVTFGILSGKHRWVRAGEQYGASGRYQDFMQSDVAVNPGNSGGPLVDAKGTLVGINTAIVGDTYQGVSFSIPSNLSRQIYESIRSTGRVQRGYLGVSLDEVPDDLLTSENTRVRGALITGIAGSSSPAGVAGVLNGDVVLRANGVEILDVGHLMRIVGKAGAGASLVLDVRRDDADVQVTVVLGSRPFELDRN</sequence>
<dbReference type="SMART" id="SM00228">
    <property type="entry name" value="PDZ"/>
    <property type="match status" value="1"/>
</dbReference>
<evidence type="ECO:0000313" key="7">
    <source>
        <dbReference type="Proteomes" id="UP001202961"/>
    </source>
</evidence>
<dbReference type="SUPFAM" id="SSF50494">
    <property type="entry name" value="Trypsin-like serine proteases"/>
    <property type="match status" value="1"/>
</dbReference>
<evidence type="ECO:0000256" key="4">
    <source>
        <dbReference type="SAM" id="MobiDB-lite"/>
    </source>
</evidence>
<feature type="region of interest" description="Disordered" evidence="4">
    <location>
        <begin position="98"/>
        <end position="120"/>
    </location>
</feature>
<comment type="caution">
    <text evidence="6">The sequence shown here is derived from an EMBL/GenBank/DDBJ whole genome shotgun (WGS) entry which is preliminary data.</text>
</comment>
<dbReference type="Gene3D" id="2.40.10.10">
    <property type="entry name" value="Trypsin-like serine proteases"/>
    <property type="match status" value="2"/>
</dbReference>
<dbReference type="InterPro" id="IPR051201">
    <property type="entry name" value="Chloro_Bact_Ser_Proteases"/>
</dbReference>
<dbReference type="Pfam" id="PF13180">
    <property type="entry name" value="PDZ_2"/>
    <property type="match status" value="1"/>
</dbReference>
<dbReference type="PROSITE" id="PS50106">
    <property type="entry name" value="PDZ"/>
    <property type="match status" value="1"/>
</dbReference>
<name>A0ABT0U7E4_9BACT</name>